<dbReference type="EMBL" id="JAURUR010000010">
    <property type="protein sequence ID" value="MDP9765336.1"/>
    <property type="molecule type" value="Genomic_DNA"/>
</dbReference>
<gene>
    <name evidence="1" type="ORF">QO006_002784</name>
</gene>
<evidence type="ECO:0000313" key="1">
    <source>
        <dbReference type="EMBL" id="MDP9765336.1"/>
    </source>
</evidence>
<evidence type="ECO:0000313" key="2">
    <source>
        <dbReference type="Proteomes" id="UP001232163"/>
    </source>
</evidence>
<keyword evidence="2" id="KW-1185">Reference proteome</keyword>
<dbReference type="Proteomes" id="UP001232163">
    <property type="component" value="Unassembled WGS sequence"/>
</dbReference>
<comment type="caution">
    <text evidence="1">The sequence shown here is derived from an EMBL/GenBank/DDBJ whole genome shotgun (WGS) entry which is preliminary data.</text>
</comment>
<evidence type="ECO:0008006" key="3">
    <source>
        <dbReference type="Google" id="ProtNLM"/>
    </source>
</evidence>
<proteinExistence type="predicted"/>
<reference evidence="1 2" key="1">
    <citation type="submission" date="2023-07" db="EMBL/GenBank/DDBJ databases">
        <title>Genomic Encyclopedia of Type Strains, Phase IV (KMG-IV): sequencing the most valuable type-strain genomes for metagenomic binning, comparative biology and taxonomic classification.</title>
        <authorList>
            <person name="Goeker M."/>
        </authorList>
    </citation>
    <scope>NUCLEOTIDE SEQUENCE [LARGE SCALE GENOMIC DNA]</scope>
    <source>
        <strain evidence="1 2">NIO-1023</strain>
    </source>
</reference>
<protein>
    <recommendedName>
        <fullName evidence="3">Antitoxin VbhA domain-containing protein</fullName>
    </recommendedName>
</protein>
<sequence length="65" mass="7208">MLKKRMSHAVRKGAVDDAVTRNEDAVKGGERLTDSITGSLRVEGYDVKREEVAEAVQQIVGRRKP</sequence>
<accession>A0ABT9MFM5</accession>
<dbReference type="RefSeq" id="WP_155864562.1">
    <property type="nucleotide sequence ID" value="NZ_JAURUR010000010.1"/>
</dbReference>
<organism evidence="1 2">
    <name type="scientific">Deinococcus enclensis</name>
    <dbReference type="NCBI Taxonomy" id="1049582"/>
    <lineage>
        <taxon>Bacteria</taxon>
        <taxon>Thermotogati</taxon>
        <taxon>Deinococcota</taxon>
        <taxon>Deinococci</taxon>
        <taxon>Deinococcales</taxon>
        <taxon>Deinococcaceae</taxon>
        <taxon>Deinococcus</taxon>
    </lineage>
</organism>
<name>A0ABT9MFM5_9DEIO</name>